<dbReference type="Pfam" id="PF08732">
    <property type="entry name" value="HIM1"/>
    <property type="match status" value="1"/>
</dbReference>
<name>A0ABS1JAK5_9BACL</name>
<evidence type="ECO:0000313" key="2">
    <source>
        <dbReference type="EMBL" id="MBL0387284.1"/>
    </source>
</evidence>
<dbReference type="CDD" id="cd05250">
    <property type="entry name" value="CC3_like_SDR_a"/>
    <property type="match status" value="1"/>
</dbReference>
<evidence type="ECO:0000259" key="1">
    <source>
        <dbReference type="Pfam" id="PF07993"/>
    </source>
</evidence>
<feature type="domain" description="Thioester reductase (TE)" evidence="1">
    <location>
        <begin position="9"/>
        <end position="39"/>
    </location>
</feature>
<dbReference type="EMBL" id="JAEQNB010000003">
    <property type="protein sequence ID" value="MBL0387284.1"/>
    <property type="molecule type" value="Genomic_DNA"/>
</dbReference>
<dbReference type="SUPFAM" id="SSF51735">
    <property type="entry name" value="NAD(P)-binding Rossmann-fold domains"/>
    <property type="match status" value="1"/>
</dbReference>
<accession>A0ABS1JAK5</accession>
<dbReference type="Gene3D" id="3.40.50.720">
    <property type="entry name" value="NAD(P)-binding Rossmann-like Domain"/>
    <property type="match status" value="1"/>
</dbReference>
<organism evidence="2 3">
    <name type="scientific">Tumebacillus amylolyticus</name>
    <dbReference type="NCBI Taxonomy" id="2801339"/>
    <lineage>
        <taxon>Bacteria</taxon>
        <taxon>Bacillati</taxon>
        <taxon>Bacillota</taxon>
        <taxon>Bacilli</taxon>
        <taxon>Bacillales</taxon>
        <taxon>Alicyclobacillaceae</taxon>
        <taxon>Tumebacillus</taxon>
    </lineage>
</organism>
<reference evidence="2 3" key="1">
    <citation type="submission" date="2021-01" db="EMBL/GenBank/DDBJ databases">
        <title>Tumebacillus sp. strain ITR2 16S ribosomal RNA gene Genome sequencing and assembly.</title>
        <authorList>
            <person name="Kang M."/>
        </authorList>
    </citation>
    <scope>NUCLEOTIDE SEQUENCE [LARGE SCALE GENOMIC DNA]</scope>
    <source>
        <strain evidence="2 3">ITR2</strain>
    </source>
</reference>
<dbReference type="Proteomes" id="UP000602284">
    <property type="component" value="Unassembled WGS sequence"/>
</dbReference>
<dbReference type="Pfam" id="PF07993">
    <property type="entry name" value="NAD_binding_4"/>
    <property type="match status" value="1"/>
</dbReference>
<dbReference type="InterPro" id="IPR036291">
    <property type="entry name" value="NAD(P)-bd_dom_sf"/>
</dbReference>
<proteinExistence type="predicted"/>
<dbReference type="PANTHER" id="PTHR14097:SF7">
    <property type="entry name" value="OXIDOREDUCTASE HTATIP2"/>
    <property type="match status" value="1"/>
</dbReference>
<gene>
    <name evidence="2" type="ORF">JJB07_11540</name>
</gene>
<dbReference type="InterPro" id="IPR014843">
    <property type="entry name" value="Him1/Fmp52"/>
</dbReference>
<keyword evidence="3" id="KW-1185">Reference proteome</keyword>
<dbReference type="RefSeq" id="WP_201635127.1">
    <property type="nucleotide sequence ID" value="NZ_JAEQNB010000003.1"/>
</dbReference>
<sequence>MIHLKKALIAGATGLVGSQLLHELLQHPEYERVTVLVRRPLTLQHPKLHQITVNFDDLATSAADIQEAHHIYCCLGTTIKQAGSQDAFRKVDYSYPLELAKLATQNEHAEKFLIITAMGSNPRSKVFYNRVKGEVERDLQALHLPSLHIFRPSLLLGDRPEFRLGERIGTVFAKALTFATPKKYRAIQGRTVARAMLRIALEAPSQGTRVYESDQLQTLGR</sequence>
<comment type="caution">
    <text evidence="2">The sequence shown here is derived from an EMBL/GenBank/DDBJ whole genome shotgun (WGS) entry which is preliminary data.</text>
</comment>
<dbReference type="PANTHER" id="PTHR14097">
    <property type="entry name" value="OXIDOREDUCTASE HTATIP2"/>
    <property type="match status" value="1"/>
</dbReference>
<evidence type="ECO:0000313" key="3">
    <source>
        <dbReference type="Proteomes" id="UP000602284"/>
    </source>
</evidence>
<protein>
    <submittedName>
        <fullName evidence="2">Oxidoreductase</fullName>
    </submittedName>
</protein>
<dbReference type="InterPro" id="IPR013120">
    <property type="entry name" value="FAR_NAD-bd"/>
</dbReference>